<sequence length="195" mass="22233">MDFSNEELNFLSELFKPSEKSHPHNSHVLTMQSSVPASIAHLLSNANLTLLAEVAHYQLWFPLELKINGDGVINPILNAPEVIDTKGTQRSWRWSELNIKSQGFKIESISSTGIFLKPLRKGKQLNKVEHMEFMLPNKESISIDVEPVRQSTLGIAAKITHIHNGQEHLRAYLFEEHKRKFAKLYQNGQLIEQLS</sequence>
<dbReference type="GeneID" id="93663936"/>
<reference evidence="2 3" key="2">
    <citation type="submission" date="2017-11" db="EMBL/GenBank/DDBJ databases">
        <authorList>
            <person name="Han C.G."/>
        </authorList>
    </citation>
    <scope>NUCLEOTIDE SEQUENCE [LARGE SCALE GENOMIC DNA]</scope>
    <source>
        <strain evidence="3">ATCC 43555</strain>
        <strain evidence="2">ATCC43555</strain>
    </source>
</reference>
<evidence type="ECO:0000313" key="1">
    <source>
        <dbReference type="EMBL" id="MBE0381246.1"/>
    </source>
</evidence>
<gene>
    <name evidence="2" type="ORF">PCAR9_A30442</name>
    <name evidence="1" type="ORF">PCARR_a2984</name>
</gene>
<evidence type="ECO:0000313" key="2">
    <source>
        <dbReference type="EMBL" id="SOU41270.1"/>
    </source>
</evidence>
<dbReference type="RefSeq" id="WP_058549583.1">
    <property type="nucleotide sequence ID" value="NZ_AQGW01000014.1"/>
</dbReference>
<proteinExistence type="predicted"/>
<protein>
    <submittedName>
        <fullName evidence="2">Uncharacterized protein</fullName>
    </submittedName>
</protein>
<dbReference type="AlphaFoldDB" id="A0A2K4XAC8"/>
<name>A0A2K4XAC8_PSEVC</name>
<dbReference type="Proteomes" id="UP000238288">
    <property type="component" value="Chromosome PCAR9a"/>
</dbReference>
<dbReference type="Proteomes" id="UP000615003">
    <property type="component" value="Unassembled WGS sequence"/>
</dbReference>
<evidence type="ECO:0000313" key="4">
    <source>
        <dbReference type="Proteomes" id="UP000615003"/>
    </source>
</evidence>
<dbReference type="OrthoDB" id="6398247at2"/>
<accession>A0A2K4XAC8</accession>
<keyword evidence="4" id="KW-1185">Reference proteome</keyword>
<evidence type="ECO:0000313" key="3">
    <source>
        <dbReference type="Proteomes" id="UP000238288"/>
    </source>
</evidence>
<dbReference type="EMBL" id="AQGW01000014">
    <property type="protein sequence ID" value="MBE0381246.1"/>
    <property type="molecule type" value="Genomic_DNA"/>
</dbReference>
<dbReference type="EMBL" id="LT965928">
    <property type="protein sequence ID" value="SOU41270.1"/>
    <property type="molecule type" value="Genomic_DNA"/>
</dbReference>
<organism evidence="2 3">
    <name type="scientific">Pseudoalteromonas carrageenovora IAM 12662</name>
    <dbReference type="NCBI Taxonomy" id="1314868"/>
    <lineage>
        <taxon>Bacteria</taxon>
        <taxon>Pseudomonadati</taxon>
        <taxon>Pseudomonadota</taxon>
        <taxon>Gammaproteobacteria</taxon>
        <taxon>Alteromonadales</taxon>
        <taxon>Pseudoalteromonadaceae</taxon>
        <taxon>Pseudoalteromonas</taxon>
    </lineage>
</organism>
<reference evidence="1 4" key="1">
    <citation type="submission" date="2015-06" db="EMBL/GenBank/DDBJ databases">
        <title>Genome sequence of Pseudoalteromonas carrageenovora.</title>
        <authorList>
            <person name="Xie B.-B."/>
            <person name="Rong J.-C."/>
            <person name="Qin Q.-L."/>
            <person name="Zhang Y.-Z."/>
        </authorList>
    </citation>
    <scope>NUCLEOTIDE SEQUENCE [LARGE SCALE GENOMIC DNA]</scope>
    <source>
        <strain evidence="1 4">IAM 12662</strain>
    </source>
</reference>